<sequence length="61" mass="6771">MLALSLSNPIAMIFKLAIVVIGATSFTMVVLVDVGIWDPAQDLIEIIPSRKTHPHSRRHHI</sequence>
<name>A0A7J7HIE6_CAMSI</name>
<gene>
    <name evidence="2" type="ORF">HYC85_010624</name>
</gene>
<feature type="transmembrane region" description="Helical" evidence="1">
    <location>
        <begin position="12"/>
        <end position="32"/>
    </location>
</feature>
<keyword evidence="3" id="KW-1185">Reference proteome</keyword>
<proteinExistence type="predicted"/>
<keyword evidence="1" id="KW-0812">Transmembrane</keyword>
<dbReference type="Proteomes" id="UP000593564">
    <property type="component" value="Unassembled WGS sequence"/>
</dbReference>
<reference evidence="2 3" key="2">
    <citation type="submission" date="2020-07" db="EMBL/GenBank/DDBJ databases">
        <title>Genome assembly of wild tea tree DASZ reveals pedigree and selection history of tea varieties.</title>
        <authorList>
            <person name="Zhang W."/>
        </authorList>
    </citation>
    <scope>NUCLEOTIDE SEQUENCE [LARGE SCALE GENOMIC DNA]</scope>
    <source>
        <strain evidence="3">cv. G240</strain>
        <tissue evidence="2">Leaf</tissue>
    </source>
</reference>
<evidence type="ECO:0000256" key="1">
    <source>
        <dbReference type="SAM" id="Phobius"/>
    </source>
</evidence>
<organism evidence="2 3">
    <name type="scientific">Camellia sinensis</name>
    <name type="common">Tea plant</name>
    <name type="synonym">Thea sinensis</name>
    <dbReference type="NCBI Taxonomy" id="4442"/>
    <lineage>
        <taxon>Eukaryota</taxon>
        <taxon>Viridiplantae</taxon>
        <taxon>Streptophyta</taxon>
        <taxon>Embryophyta</taxon>
        <taxon>Tracheophyta</taxon>
        <taxon>Spermatophyta</taxon>
        <taxon>Magnoliopsida</taxon>
        <taxon>eudicotyledons</taxon>
        <taxon>Gunneridae</taxon>
        <taxon>Pentapetalae</taxon>
        <taxon>asterids</taxon>
        <taxon>Ericales</taxon>
        <taxon>Theaceae</taxon>
        <taxon>Camellia</taxon>
    </lineage>
</organism>
<accession>A0A7J7HIE6</accession>
<keyword evidence="1" id="KW-1133">Transmembrane helix</keyword>
<protein>
    <submittedName>
        <fullName evidence="2">Uncharacterized protein</fullName>
    </submittedName>
</protein>
<evidence type="ECO:0000313" key="3">
    <source>
        <dbReference type="Proteomes" id="UP000593564"/>
    </source>
</evidence>
<evidence type="ECO:0000313" key="2">
    <source>
        <dbReference type="EMBL" id="KAF5952680.1"/>
    </source>
</evidence>
<dbReference type="AlphaFoldDB" id="A0A7J7HIE6"/>
<dbReference type="EMBL" id="JACBKZ010000004">
    <property type="protein sequence ID" value="KAF5952680.1"/>
    <property type="molecule type" value="Genomic_DNA"/>
</dbReference>
<comment type="caution">
    <text evidence="2">The sequence shown here is derived from an EMBL/GenBank/DDBJ whole genome shotgun (WGS) entry which is preliminary data.</text>
</comment>
<reference evidence="3" key="1">
    <citation type="journal article" date="2020" name="Nat. Commun.">
        <title>Genome assembly of wild tea tree DASZ reveals pedigree and selection history of tea varieties.</title>
        <authorList>
            <person name="Zhang W."/>
            <person name="Zhang Y."/>
            <person name="Qiu H."/>
            <person name="Guo Y."/>
            <person name="Wan H."/>
            <person name="Zhang X."/>
            <person name="Scossa F."/>
            <person name="Alseekh S."/>
            <person name="Zhang Q."/>
            <person name="Wang P."/>
            <person name="Xu L."/>
            <person name="Schmidt M.H."/>
            <person name="Jia X."/>
            <person name="Li D."/>
            <person name="Zhu A."/>
            <person name="Guo F."/>
            <person name="Chen W."/>
            <person name="Ni D."/>
            <person name="Usadel B."/>
            <person name="Fernie A.R."/>
            <person name="Wen W."/>
        </authorList>
    </citation>
    <scope>NUCLEOTIDE SEQUENCE [LARGE SCALE GENOMIC DNA]</scope>
    <source>
        <strain evidence="3">cv. G240</strain>
    </source>
</reference>
<keyword evidence="1" id="KW-0472">Membrane</keyword>